<organism evidence="1 2">
    <name type="scientific">Fictibacillus macauensis ZFHKF-1</name>
    <dbReference type="NCBI Taxonomy" id="1196324"/>
    <lineage>
        <taxon>Bacteria</taxon>
        <taxon>Bacillati</taxon>
        <taxon>Bacillota</taxon>
        <taxon>Bacilli</taxon>
        <taxon>Bacillales</taxon>
        <taxon>Fictibacillaceae</taxon>
        <taxon>Fictibacillus</taxon>
    </lineage>
</organism>
<dbReference type="PATRIC" id="fig|1196324.3.peg.1373"/>
<dbReference type="PANTHER" id="PTHR41263:SF1">
    <property type="entry name" value="ASPARTYL-PHOSPHATE PHOSPHATASE YISI"/>
    <property type="match status" value="1"/>
</dbReference>
<dbReference type="InterPro" id="IPR037208">
    <property type="entry name" value="Spo0E-like_sf"/>
</dbReference>
<dbReference type="Gene3D" id="4.10.280.10">
    <property type="entry name" value="Helix-loop-helix DNA-binding domain"/>
    <property type="match status" value="1"/>
</dbReference>
<dbReference type="EMBL" id="AKKV01000022">
    <property type="protein sequence ID" value="EIT86274.1"/>
    <property type="molecule type" value="Genomic_DNA"/>
</dbReference>
<keyword evidence="2" id="KW-1185">Reference proteome</keyword>
<dbReference type="Pfam" id="PF09388">
    <property type="entry name" value="SpoOE-like"/>
    <property type="match status" value="1"/>
</dbReference>
<dbReference type="RefSeq" id="WP_007201443.1">
    <property type="nucleotide sequence ID" value="NZ_AKKV01000022.1"/>
</dbReference>
<dbReference type="GO" id="GO:0043937">
    <property type="term" value="P:regulation of sporulation"/>
    <property type="evidence" value="ECO:0007669"/>
    <property type="project" value="InterPro"/>
</dbReference>
<comment type="caution">
    <text evidence="1">The sequence shown here is derived from an EMBL/GenBank/DDBJ whole genome shotgun (WGS) entry which is preliminary data.</text>
</comment>
<accession>I8AKZ7</accession>
<protein>
    <recommendedName>
        <fullName evidence="3">Spo0E like sporulation regulatory protein</fullName>
    </recommendedName>
</protein>
<gene>
    <name evidence="1" type="ORF">A374_06731</name>
</gene>
<dbReference type="AlphaFoldDB" id="I8AKZ7"/>
<dbReference type="OrthoDB" id="2692170at2"/>
<evidence type="ECO:0008006" key="3">
    <source>
        <dbReference type="Google" id="ProtNLM"/>
    </source>
</evidence>
<dbReference type="Proteomes" id="UP000004080">
    <property type="component" value="Unassembled WGS sequence"/>
</dbReference>
<dbReference type="PANTHER" id="PTHR41263">
    <property type="entry name" value="ASPARTYL-PHOSPHATE PHOSPHATASE YISI"/>
    <property type="match status" value="1"/>
</dbReference>
<dbReference type="InterPro" id="IPR036638">
    <property type="entry name" value="HLH_DNA-bd_sf"/>
</dbReference>
<dbReference type="InterPro" id="IPR018540">
    <property type="entry name" value="Spo0E-like"/>
</dbReference>
<dbReference type="InterPro" id="IPR053028">
    <property type="entry name" value="Spo0E-like_phosphatase"/>
</dbReference>
<evidence type="ECO:0000313" key="1">
    <source>
        <dbReference type="EMBL" id="EIT86274.1"/>
    </source>
</evidence>
<reference evidence="1 2" key="1">
    <citation type="journal article" date="2012" name="J. Bacteriol.">
        <title>Genome of Bacillus macauensis ZFHKF-1, a Long-Chain-Forming Bacterium.</title>
        <authorList>
            <person name="Cai L."/>
            <person name="Zhang T."/>
        </authorList>
    </citation>
    <scope>NUCLEOTIDE SEQUENCE [LARGE SCALE GENOMIC DNA]</scope>
    <source>
        <strain evidence="1 2">ZFHKF-1</strain>
    </source>
</reference>
<sequence length="57" mass="6563">MLAYEIVLRELIEVKREELITTGMTKGLNSDEVLTISQELDLLLNMYQLITALFVSF</sequence>
<dbReference type="SUPFAM" id="SSF140500">
    <property type="entry name" value="BAS1536-like"/>
    <property type="match status" value="1"/>
</dbReference>
<dbReference type="GO" id="GO:0046983">
    <property type="term" value="F:protein dimerization activity"/>
    <property type="evidence" value="ECO:0007669"/>
    <property type="project" value="InterPro"/>
</dbReference>
<name>I8AKZ7_9BACL</name>
<proteinExistence type="predicted"/>
<evidence type="ECO:0000313" key="2">
    <source>
        <dbReference type="Proteomes" id="UP000004080"/>
    </source>
</evidence>